<evidence type="ECO:0000256" key="1">
    <source>
        <dbReference type="SAM" id="MobiDB-lite"/>
    </source>
</evidence>
<dbReference type="EMBL" id="KK914893">
    <property type="protein sequence ID" value="KDP26643.1"/>
    <property type="molecule type" value="Genomic_DNA"/>
</dbReference>
<gene>
    <name evidence="3" type="ORF">JCGZ_17801</name>
</gene>
<proteinExistence type="predicted"/>
<evidence type="ECO:0000313" key="4">
    <source>
        <dbReference type="Proteomes" id="UP000027138"/>
    </source>
</evidence>
<dbReference type="Proteomes" id="UP000027138">
    <property type="component" value="Unassembled WGS sequence"/>
</dbReference>
<dbReference type="InterPro" id="IPR057619">
    <property type="entry name" value="PH_PHS1"/>
</dbReference>
<dbReference type="AlphaFoldDB" id="A0A067JUY7"/>
<protein>
    <recommendedName>
        <fullName evidence="2">Poor homologous synapsis 1 PH domain-containing protein</fullName>
    </recommendedName>
</protein>
<evidence type="ECO:0000259" key="2">
    <source>
        <dbReference type="Pfam" id="PF25349"/>
    </source>
</evidence>
<feature type="domain" description="Poor homologous synapsis 1 PH" evidence="2">
    <location>
        <begin position="23"/>
        <end position="165"/>
    </location>
</feature>
<sequence>MAGSLAMIAAESLEKPDSAITHQWRVTFSRYIINLSLPSTSSSLVPAPNNWRSRSIPGYWISSDSPTASLQLVNSHSCSDAILSVCFNEKIFEEHYVSKLQFTWPQVACVSGCPPRGSRAVFVSYKDLVGEIQKFALRFSVTTEAETFIKALKDILRKSTEIQPMNSDFRSELSSQSVFLSTNRSPSRACDEASNVTTPSQTFSPQPQNSTPFQTFSPQLPLRLNYEVEQEARTEETPPDHNYEVISSALPPSFASFLTNCCSEVKEAATQPTSVEDFDFKSQIAKCMEDSSFQGIASALMCVGDMGSGISAVFQRIPSIISELTSNGRIVAKAVCDNASTGSKPLAILTCSLANNICE</sequence>
<name>A0A067JUY7_JATCU</name>
<feature type="region of interest" description="Disordered" evidence="1">
    <location>
        <begin position="184"/>
        <end position="217"/>
    </location>
</feature>
<accession>A0A067JUY7</accession>
<reference evidence="3 4" key="1">
    <citation type="journal article" date="2014" name="PLoS ONE">
        <title>Global Analysis of Gene Expression Profiles in Physic Nut (Jatropha curcas L.) Seedlings Exposed to Salt Stress.</title>
        <authorList>
            <person name="Zhang L."/>
            <person name="Zhang C."/>
            <person name="Wu P."/>
            <person name="Chen Y."/>
            <person name="Li M."/>
            <person name="Jiang H."/>
            <person name="Wu G."/>
        </authorList>
    </citation>
    <scope>NUCLEOTIDE SEQUENCE [LARGE SCALE GENOMIC DNA]</scope>
    <source>
        <strain evidence="4">cv. GZQX0401</strain>
        <tissue evidence="3">Young leaves</tissue>
    </source>
</reference>
<dbReference type="OrthoDB" id="1864854at2759"/>
<feature type="compositionally biased region" description="Polar residues" evidence="1">
    <location>
        <begin position="194"/>
        <end position="217"/>
    </location>
</feature>
<keyword evidence="4" id="KW-1185">Reference proteome</keyword>
<dbReference type="Pfam" id="PF25349">
    <property type="entry name" value="PH_PHS1"/>
    <property type="match status" value="1"/>
</dbReference>
<evidence type="ECO:0000313" key="3">
    <source>
        <dbReference type="EMBL" id="KDP26643.1"/>
    </source>
</evidence>
<organism evidence="3 4">
    <name type="scientific">Jatropha curcas</name>
    <name type="common">Barbados nut</name>
    <dbReference type="NCBI Taxonomy" id="180498"/>
    <lineage>
        <taxon>Eukaryota</taxon>
        <taxon>Viridiplantae</taxon>
        <taxon>Streptophyta</taxon>
        <taxon>Embryophyta</taxon>
        <taxon>Tracheophyta</taxon>
        <taxon>Spermatophyta</taxon>
        <taxon>Magnoliopsida</taxon>
        <taxon>eudicotyledons</taxon>
        <taxon>Gunneridae</taxon>
        <taxon>Pentapetalae</taxon>
        <taxon>rosids</taxon>
        <taxon>fabids</taxon>
        <taxon>Malpighiales</taxon>
        <taxon>Euphorbiaceae</taxon>
        <taxon>Crotonoideae</taxon>
        <taxon>Jatropheae</taxon>
        <taxon>Jatropha</taxon>
    </lineage>
</organism>